<feature type="compositionally biased region" description="Low complexity" evidence="1">
    <location>
        <begin position="171"/>
        <end position="186"/>
    </location>
</feature>
<dbReference type="InterPro" id="IPR035899">
    <property type="entry name" value="DBL_dom_sf"/>
</dbReference>
<dbReference type="SUPFAM" id="SSF48065">
    <property type="entry name" value="DBL homology domain (DH-domain)"/>
    <property type="match status" value="1"/>
</dbReference>
<dbReference type="PROSITE" id="PS50010">
    <property type="entry name" value="DH_2"/>
    <property type="match status" value="1"/>
</dbReference>
<feature type="region of interest" description="Disordered" evidence="1">
    <location>
        <begin position="169"/>
        <end position="266"/>
    </location>
</feature>
<organism evidence="3 4">
    <name type="scientific">Phascolomyces articulosus</name>
    <dbReference type="NCBI Taxonomy" id="60185"/>
    <lineage>
        <taxon>Eukaryota</taxon>
        <taxon>Fungi</taxon>
        <taxon>Fungi incertae sedis</taxon>
        <taxon>Mucoromycota</taxon>
        <taxon>Mucoromycotina</taxon>
        <taxon>Mucoromycetes</taxon>
        <taxon>Mucorales</taxon>
        <taxon>Lichtheimiaceae</taxon>
        <taxon>Phascolomyces</taxon>
    </lineage>
</organism>
<dbReference type="SMART" id="SM00325">
    <property type="entry name" value="RhoGEF"/>
    <property type="match status" value="1"/>
</dbReference>
<feature type="compositionally biased region" description="Low complexity" evidence="1">
    <location>
        <begin position="205"/>
        <end position="220"/>
    </location>
</feature>
<accession>A0AAD5JRB5</accession>
<comment type="caution">
    <text evidence="3">The sequence shown here is derived from an EMBL/GenBank/DDBJ whole genome shotgun (WGS) entry which is preliminary data.</text>
</comment>
<dbReference type="PANTHER" id="PTHR45818">
    <property type="entry name" value="PROTEIN VAV"/>
    <property type="match status" value="1"/>
</dbReference>
<feature type="region of interest" description="Disordered" evidence="1">
    <location>
        <begin position="296"/>
        <end position="340"/>
    </location>
</feature>
<keyword evidence="4" id="KW-1185">Reference proteome</keyword>
<evidence type="ECO:0000313" key="4">
    <source>
        <dbReference type="Proteomes" id="UP001209540"/>
    </source>
</evidence>
<reference evidence="3" key="2">
    <citation type="submission" date="2023-02" db="EMBL/GenBank/DDBJ databases">
        <authorList>
            <consortium name="DOE Joint Genome Institute"/>
            <person name="Mondo S.J."/>
            <person name="Chang Y."/>
            <person name="Wang Y."/>
            <person name="Ahrendt S."/>
            <person name="Andreopoulos W."/>
            <person name="Barry K."/>
            <person name="Beard J."/>
            <person name="Benny G.L."/>
            <person name="Blankenship S."/>
            <person name="Bonito G."/>
            <person name="Cuomo C."/>
            <person name="Desiro A."/>
            <person name="Gervers K.A."/>
            <person name="Hundley H."/>
            <person name="Kuo A."/>
            <person name="LaButti K."/>
            <person name="Lang B.F."/>
            <person name="Lipzen A."/>
            <person name="O'Donnell K."/>
            <person name="Pangilinan J."/>
            <person name="Reynolds N."/>
            <person name="Sandor L."/>
            <person name="Smith M.W."/>
            <person name="Tsang A."/>
            <person name="Grigoriev I.V."/>
            <person name="Stajich J.E."/>
            <person name="Spatafora J.W."/>
        </authorList>
    </citation>
    <scope>NUCLEOTIDE SEQUENCE</scope>
    <source>
        <strain evidence="3">RSA 2281</strain>
    </source>
</reference>
<protein>
    <recommendedName>
        <fullName evidence="2">DH domain-containing protein</fullName>
    </recommendedName>
</protein>
<dbReference type="GO" id="GO:0005737">
    <property type="term" value="C:cytoplasm"/>
    <property type="evidence" value="ECO:0007669"/>
    <property type="project" value="TreeGrafter"/>
</dbReference>
<dbReference type="PANTHER" id="PTHR45818:SF3">
    <property type="entry name" value="PROTEIN VAV"/>
    <property type="match status" value="1"/>
</dbReference>
<feature type="domain" description="DH" evidence="2">
    <location>
        <begin position="461"/>
        <end position="668"/>
    </location>
</feature>
<feature type="region of interest" description="Disordered" evidence="1">
    <location>
        <begin position="352"/>
        <end position="371"/>
    </location>
</feature>
<proteinExistence type="predicted"/>
<reference evidence="3" key="1">
    <citation type="journal article" date="2022" name="IScience">
        <title>Evolution of zygomycete secretomes and the origins of terrestrial fungal ecologies.</title>
        <authorList>
            <person name="Chang Y."/>
            <person name="Wang Y."/>
            <person name="Mondo S."/>
            <person name="Ahrendt S."/>
            <person name="Andreopoulos W."/>
            <person name="Barry K."/>
            <person name="Beard J."/>
            <person name="Benny G.L."/>
            <person name="Blankenship S."/>
            <person name="Bonito G."/>
            <person name="Cuomo C."/>
            <person name="Desiro A."/>
            <person name="Gervers K.A."/>
            <person name="Hundley H."/>
            <person name="Kuo A."/>
            <person name="LaButti K."/>
            <person name="Lang B.F."/>
            <person name="Lipzen A."/>
            <person name="O'Donnell K."/>
            <person name="Pangilinan J."/>
            <person name="Reynolds N."/>
            <person name="Sandor L."/>
            <person name="Smith M.E."/>
            <person name="Tsang A."/>
            <person name="Grigoriev I.V."/>
            <person name="Stajich J.E."/>
            <person name="Spatafora J.W."/>
        </authorList>
    </citation>
    <scope>NUCLEOTIDE SEQUENCE</scope>
    <source>
        <strain evidence="3">RSA 2281</strain>
    </source>
</reference>
<evidence type="ECO:0000313" key="3">
    <source>
        <dbReference type="EMBL" id="KAI9250881.1"/>
    </source>
</evidence>
<evidence type="ECO:0000256" key="1">
    <source>
        <dbReference type="SAM" id="MobiDB-lite"/>
    </source>
</evidence>
<feature type="compositionally biased region" description="Low complexity" evidence="1">
    <location>
        <begin position="296"/>
        <end position="333"/>
    </location>
</feature>
<evidence type="ECO:0000259" key="2">
    <source>
        <dbReference type="PROSITE" id="PS50010"/>
    </source>
</evidence>
<dbReference type="Gene3D" id="1.20.900.10">
    <property type="entry name" value="Dbl homology (DH) domain"/>
    <property type="match status" value="1"/>
</dbReference>
<gene>
    <name evidence="3" type="ORF">BDA99DRAFT_608196</name>
</gene>
<dbReference type="GO" id="GO:0005085">
    <property type="term" value="F:guanyl-nucleotide exchange factor activity"/>
    <property type="evidence" value="ECO:0007669"/>
    <property type="project" value="InterPro"/>
</dbReference>
<feature type="compositionally biased region" description="Polar residues" evidence="1">
    <location>
        <begin position="1"/>
        <end position="10"/>
    </location>
</feature>
<dbReference type="Pfam" id="PF00621">
    <property type="entry name" value="RhoGEF"/>
    <property type="match status" value="1"/>
</dbReference>
<feature type="region of interest" description="Disordered" evidence="1">
    <location>
        <begin position="1"/>
        <end position="141"/>
    </location>
</feature>
<feature type="compositionally biased region" description="Polar residues" evidence="1">
    <location>
        <begin position="98"/>
        <end position="108"/>
    </location>
</feature>
<dbReference type="EMBL" id="JAIXMP010000031">
    <property type="protein sequence ID" value="KAI9250881.1"/>
    <property type="molecule type" value="Genomic_DNA"/>
</dbReference>
<sequence>MALNASTSFLAQKAKKQEKRQSFLNRLSQISSSSNNTLSSSTSPSSQQEPKPQPLPSSSRQQQPQLSLPPPSASKSIAGRIRTTLITSVSRRRESSSNNKQPTKSKTTPIKRPNTPRSNVAAKPPSIAARPPPHPAVKPLYVAKPIPRSVVRRSPKPARKQLHDLQFQRLQQKSPQPSQEPSTKPLPSLPPKQEEQKKLPPSPSPQQSSSSQQAPAAVPVEPIRRPNSNILRDPRKRSSMYAQQATPRVSLRRPHIHTPPRPASQMAPIHYYCHDNYDPWRRCSTADILNEMNSPISRTRSSSRSSCSSLSTLDSNESNLSTRSSSVSSLPTPNEDHELPTPIVSFSAMALPLQQQQQQQQPPVHTNHLNNNKKRQRHYSSGILLNMTPIAPSPSPSLSSNELRPSRAKSVFVNRKEIKAISVWRDTMAKLSGNDEQHPPPPLSPLSSLAPNNNNKQNMVLAKFVLHEIYTTEQSYYRLLSIIQTRYMEPMTMVNNNNNNHHAITTSSAVARKASLLFFNTNDLVPLLFRHLPDLLALSERLLLGLERQLQRQQQDITRVGRLFCSVEDELSVFLKYAVHYESNIKSIRRACATNPLFLKIEQEGISKRETNRMGFADYLIAPFQRVPRYCLLIKDLMKHSTTTELPDPDLDKTLKMLTSLAVAMNHVQKIPR</sequence>
<dbReference type="InterPro" id="IPR000219">
    <property type="entry name" value="DH_dom"/>
</dbReference>
<dbReference type="Proteomes" id="UP001209540">
    <property type="component" value="Unassembled WGS sequence"/>
</dbReference>
<dbReference type="AlphaFoldDB" id="A0AAD5JRB5"/>
<name>A0AAD5JRB5_9FUNG</name>
<feature type="compositionally biased region" description="Low complexity" evidence="1">
    <location>
        <begin position="22"/>
        <end position="66"/>
    </location>
</feature>